<sequence length="243" mass="27396">MLERAWRLSRPRKTLGARPTPCITNTYALVHLKVSLSYKDQQQNRLGRLNQSIHAWAEMSRGNTREDEEQDQAGEGLRSSINECIDRETLIGGSKTCFSAYSRVGCSRRAPSAPSRPTKSLHPVYAPRLDGTLDVTNNYIPLYLRRSALCPSFPSPSPIVCQSRGNTLTYYSHTQSSPVNCITSTTVRHPVNFTEPYRSTIYIRGPCGCNTLPEIPPNRFDDVTPAPRETLRSIHIIQHHHHN</sequence>
<organism evidence="2">
    <name type="scientific">Dissoconium aciculare CBS 342.82</name>
    <dbReference type="NCBI Taxonomy" id="1314786"/>
    <lineage>
        <taxon>Eukaryota</taxon>
        <taxon>Fungi</taxon>
        <taxon>Dikarya</taxon>
        <taxon>Ascomycota</taxon>
        <taxon>Pezizomycotina</taxon>
        <taxon>Dothideomycetes</taxon>
        <taxon>Dothideomycetidae</taxon>
        <taxon>Mycosphaerellales</taxon>
        <taxon>Dissoconiaceae</taxon>
        <taxon>Dissoconium</taxon>
    </lineage>
</organism>
<protein>
    <submittedName>
        <fullName evidence="2">Uncharacterized protein</fullName>
    </submittedName>
</protein>
<keyword evidence="1" id="KW-1185">Reference proteome</keyword>
<dbReference type="AlphaFoldDB" id="A0A6J3LWT6"/>
<dbReference type="Proteomes" id="UP000504637">
    <property type="component" value="Unplaced"/>
</dbReference>
<accession>A0A6J3LWT6</accession>
<reference evidence="2" key="3">
    <citation type="submission" date="2025-08" db="UniProtKB">
        <authorList>
            <consortium name="RefSeq"/>
        </authorList>
    </citation>
    <scope>IDENTIFICATION</scope>
    <source>
        <strain evidence="2">CBS 342.82</strain>
    </source>
</reference>
<gene>
    <name evidence="2" type="ORF">K489DRAFT_58335</name>
</gene>
<dbReference type="GeneID" id="54366535"/>
<dbReference type="RefSeq" id="XP_033456800.1">
    <property type="nucleotide sequence ID" value="XM_033608735.1"/>
</dbReference>
<name>A0A6J3LWT6_9PEZI</name>
<reference evidence="2" key="1">
    <citation type="submission" date="2020-01" db="EMBL/GenBank/DDBJ databases">
        <authorList>
            <consortium name="DOE Joint Genome Institute"/>
            <person name="Haridas S."/>
            <person name="Albert R."/>
            <person name="Binder M."/>
            <person name="Bloem J."/>
            <person name="Labutti K."/>
            <person name="Salamov A."/>
            <person name="Andreopoulos B."/>
            <person name="Baker S.E."/>
            <person name="Barry K."/>
            <person name="Bills G."/>
            <person name="Bluhm B.H."/>
            <person name="Cannon C."/>
            <person name="Castanera R."/>
            <person name="Culley D.E."/>
            <person name="Daum C."/>
            <person name="Ezra D."/>
            <person name="Gonzalez J.B."/>
            <person name="Henrissat B."/>
            <person name="Kuo A."/>
            <person name="Liang C."/>
            <person name="Lipzen A."/>
            <person name="Lutzoni F."/>
            <person name="Magnuson J."/>
            <person name="Mondo S."/>
            <person name="Nolan M."/>
            <person name="Ohm R."/>
            <person name="Pangilinan J."/>
            <person name="Park H.-J."/>
            <person name="Ramirez L."/>
            <person name="Alfaro M."/>
            <person name="Sun H."/>
            <person name="Tritt A."/>
            <person name="Yoshinaga Y."/>
            <person name="Zwiers L.-H."/>
            <person name="Turgeon B.G."/>
            <person name="Goodwin S.B."/>
            <person name="Spatafora J.W."/>
            <person name="Crous P.W."/>
            <person name="Grigoriev I.V."/>
        </authorList>
    </citation>
    <scope>NUCLEOTIDE SEQUENCE</scope>
    <source>
        <strain evidence="2">CBS 342.82</strain>
    </source>
</reference>
<evidence type="ECO:0000313" key="2">
    <source>
        <dbReference type="RefSeq" id="XP_033456800.1"/>
    </source>
</evidence>
<proteinExistence type="predicted"/>
<reference evidence="2" key="2">
    <citation type="submission" date="2020-04" db="EMBL/GenBank/DDBJ databases">
        <authorList>
            <consortium name="NCBI Genome Project"/>
        </authorList>
    </citation>
    <scope>NUCLEOTIDE SEQUENCE</scope>
    <source>
        <strain evidence="2">CBS 342.82</strain>
    </source>
</reference>
<evidence type="ECO:0000313" key="1">
    <source>
        <dbReference type="Proteomes" id="UP000504637"/>
    </source>
</evidence>